<accession>A0A1I7MTK1</accession>
<protein>
    <submittedName>
        <fullName evidence="1">Uncharacterized protein</fullName>
    </submittedName>
</protein>
<dbReference type="RefSeq" id="WP_092862618.1">
    <property type="nucleotide sequence ID" value="NZ_FPCH01000001.1"/>
</dbReference>
<sequence>MALPLRATQNTDLDFTPPPQDLGAMAEVLEGKHGTFAAGIADFFALYHGQRGDAGRAWAWTGIAELVRSRERDRLEGI</sequence>
<organism evidence="1 2">
    <name type="scientific">Hyphomicrobium facile</name>
    <dbReference type="NCBI Taxonomy" id="51670"/>
    <lineage>
        <taxon>Bacteria</taxon>
        <taxon>Pseudomonadati</taxon>
        <taxon>Pseudomonadota</taxon>
        <taxon>Alphaproteobacteria</taxon>
        <taxon>Hyphomicrobiales</taxon>
        <taxon>Hyphomicrobiaceae</taxon>
        <taxon>Hyphomicrobium</taxon>
    </lineage>
</organism>
<reference evidence="2" key="1">
    <citation type="submission" date="2016-10" db="EMBL/GenBank/DDBJ databases">
        <authorList>
            <person name="Varghese N."/>
            <person name="Submissions S."/>
        </authorList>
    </citation>
    <scope>NUCLEOTIDE SEQUENCE [LARGE SCALE GENOMIC DNA]</scope>
    <source>
        <strain evidence="2">DSM 1565</strain>
    </source>
</reference>
<name>A0A1I7MTK1_9HYPH</name>
<dbReference type="STRING" id="51670.SAMN04488557_0071"/>
<proteinExistence type="predicted"/>
<gene>
    <name evidence="1" type="ORF">SAMN04488557_0071</name>
</gene>
<dbReference type="EMBL" id="FPCH01000001">
    <property type="protein sequence ID" value="SFV25732.1"/>
    <property type="molecule type" value="Genomic_DNA"/>
</dbReference>
<evidence type="ECO:0000313" key="1">
    <source>
        <dbReference type="EMBL" id="SFV25732.1"/>
    </source>
</evidence>
<dbReference type="Proteomes" id="UP000199423">
    <property type="component" value="Unassembled WGS sequence"/>
</dbReference>
<keyword evidence="2" id="KW-1185">Reference proteome</keyword>
<dbReference type="OrthoDB" id="7933695at2"/>
<evidence type="ECO:0000313" key="2">
    <source>
        <dbReference type="Proteomes" id="UP000199423"/>
    </source>
</evidence>
<dbReference type="AlphaFoldDB" id="A0A1I7MTK1"/>